<dbReference type="Pfam" id="PF08241">
    <property type="entry name" value="Methyltransf_11"/>
    <property type="match status" value="1"/>
</dbReference>
<evidence type="ECO:0000313" key="2">
    <source>
        <dbReference type="EMBL" id="UQX88687.1"/>
    </source>
</evidence>
<proteinExistence type="predicted"/>
<keyword evidence="2" id="KW-0489">Methyltransferase</keyword>
<dbReference type="EMBL" id="CP097332">
    <property type="protein sequence ID" value="UQX88687.1"/>
    <property type="molecule type" value="Genomic_DNA"/>
</dbReference>
<gene>
    <name evidence="2" type="ORF">M6D93_01485</name>
</gene>
<keyword evidence="3" id="KW-1185">Reference proteome</keyword>
<evidence type="ECO:0000259" key="1">
    <source>
        <dbReference type="Pfam" id="PF08241"/>
    </source>
</evidence>
<name>A0ABY4QZN9_9ACTN</name>
<reference evidence="2" key="1">
    <citation type="journal article" date="2018" name="Int. J. Syst. Evol. Microbiol.">
        <title>Jatrophihabitans telluris sp. nov., isolated from sediment soil of lava forest wetlands and the emended description of the genus Jatrophihabitans.</title>
        <authorList>
            <person name="Lee K.C."/>
            <person name="Suh M.K."/>
            <person name="Eom M.K."/>
            <person name="Kim K.K."/>
            <person name="Kim J.S."/>
            <person name="Kim D.S."/>
            <person name="Ko S.H."/>
            <person name="Shin Y.K."/>
            <person name="Lee J.S."/>
        </authorList>
    </citation>
    <scope>NUCLEOTIDE SEQUENCE</scope>
    <source>
        <strain evidence="2">N237</strain>
    </source>
</reference>
<dbReference type="RefSeq" id="WP_249772398.1">
    <property type="nucleotide sequence ID" value="NZ_CP097332.1"/>
</dbReference>
<keyword evidence="2" id="KW-0808">Transferase</keyword>
<dbReference type="InterPro" id="IPR013216">
    <property type="entry name" value="Methyltransf_11"/>
</dbReference>
<dbReference type="InterPro" id="IPR029063">
    <property type="entry name" value="SAM-dependent_MTases_sf"/>
</dbReference>
<dbReference type="CDD" id="cd02440">
    <property type="entry name" value="AdoMet_MTases"/>
    <property type="match status" value="1"/>
</dbReference>
<dbReference type="SUPFAM" id="SSF53335">
    <property type="entry name" value="S-adenosyl-L-methionine-dependent methyltransferases"/>
    <property type="match status" value="1"/>
</dbReference>
<protein>
    <submittedName>
        <fullName evidence="2">Class I SAM-dependent methyltransferase</fullName>
    </submittedName>
</protein>
<feature type="domain" description="Methyltransferase type 11" evidence="1">
    <location>
        <begin position="48"/>
        <end position="138"/>
    </location>
</feature>
<accession>A0ABY4QZN9</accession>
<dbReference type="GO" id="GO:0008168">
    <property type="term" value="F:methyltransferase activity"/>
    <property type="evidence" value="ECO:0007669"/>
    <property type="project" value="UniProtKB-KW"/>
</dbReference>
<dbReference type="Proteomes" id="UP001056336">
    <property type="component" value="Chromosome"/>
</dbReference>
<sequence>MTEQHEPTSGHDYAARLQRLEGARWRQVLNVQAPYRWNIRRLELGRTLDVGCGLGRNLAHLGGNGVGVDHNAEAIGVARSKGLQAYTSEEFAKSPAAVPGSFDSILLAHVVEHMSFEDAVGLVGEYLPYLRPSGSVCFITPQERGYATDSTHVRFVDFDKLGELCAALELSPYRHYSFPFPRPVGKVFPYNEFVLVARS</sequence>
<reference evidence="2" key="2">
    <citation type="submission" date="2022-05" db="EMBL/GenBank/DDBJ databases">
        <authorList>
            <person name="Kim J.-S."/>
            <person name="Lee K."/>
            <person name="Suh M."/>
            <person name="Eom M."/>
            <person name="Kim J.-S."/>
            <person name="Kim D.-S."/>
            <person name="Ko S.-H."/>
            <person name="Shin Y."/>
            <person name="Lee J.-S."/>
        </authorList>
    </citation>
    <scope>NUCLEOTIDE SEQUENCE</scope>
    <source>
        <strain evidence="2">N237</strain>
    </source>
</reference>
<evidence type="ECO:0000313" key="3">
    <source>
        <dbReference type="Proteomes" id="UP001056336"/>
    </source>
</evidence>
<organism evidence="2 3">
    <name type="scientific">Jatrophihabitans telluris</name>
    <dbReference type="NCBI Taxonomy" id="2038343"/>
    <lineage>
        <taxon>Bacteria</taxon>
        <taxon>Bacillati</taxon>
        <taxon>Actinomycetota</taxon>
        <taxon>Actinomycetes</taxon>
        <taxon>Jatrophihabitantales</taxon>
        <taxon>Jatrophihabitantaceae</taxon>
        <taxon>Jatrophihabitans</taxon>
    </lineage>
</organism>
<dbReference type="Gene3D" id="3.40.50.150">
    <property type="entry name" value="Vaccinia Virus protein VP39"/>
    <property type="match status" value="1"/>
</dbReference>
<dbReference type="GO" id="GO:0032259">
    <property type="term" value="P:methylation"/>
    <property type="evidence" value="ECO:0007669"/>
    <property type="project" value="UniProtKB-KW"/>
</dbReference>